<evidence type="ECO:0000256" key="1">
    <source>
        <dbReference type="PROSITE-ProRule" id="PRU00489"/>
    </source>
</evidence>
<reference evidence="3 4" key="1">
    <citation type="submission" date="2024-05" db="EMBL/GenBank/DDBJ databases">
        <title>A high-quality chromosomal-level genome assembly of Topmouth culter (Culter alburnus).</title>
        <authorList>
            <person name="Zhao H."/>
        </authorList>
    </citation>
    <scope>NUCLEOTIDE SEQUENCE [LARGE SCALE GENOMIC DNA]</scope>
    <source>
        <strain evidence="3">CATC2023</strain>
        <tissue evidence="3">Muscle</tissue>
    </source>
</reference>
<dbReference type="Pfam" id="PF05063">
    <property type="entry name" value="MT-A70"/>
    <property type="match status" value="1"/>
</dbReference>
<gene>
    <name evidence="3" type="ORF">ABG768_025775</name>
</gene>
<comment type="caution">
    <text evidence="3">The sequence shown here is derived from an EMBL/GenBank/DDBJ whole genome shotgun (WGS) entry which is preliminary data.</text>
</comment>
<dbReference type="GO" id="GO:0008173">
    <property type="term" value="F:RNA methyltransferase activity"/>
    <property type="evidence" value="ECO:0007669"/>
    <property type="project" value="TreeGrafter"/>
</dbReference>
<feature type="region of interest" description="Disordered" evidence="2">
    <location>
        <begin position="72"/>
        <end position="92"/>
    </location>
</feature>
<dbReference type="GO" id="GO:0005634">
    <property type="term" value="C:nucleus"/>
    <property type="evidence" value="ECO:0007669"/>
    <property type="project" value="TreeGrafter"/>
</dbReference>
<evidence type="ECO:0000256" key="2">
    <source>
        <dbReference type="SAM" id="MobiDB-lite"/>
    </source>
</evidence>
<accession>A0AAW2AFQ0</accession>
<evidence type="ECO:0000313" key="4">
    <source>
        <dbReference type="Proteomes" id="UP001479290"/>
    </source>
</evidence>
<evidence type="ECO:0000313" key="3">
    <source>
        <dbReference type="EMBL" id="KAK9972471.1"/>
    </source>
</evidence>
<organism evidence="3 4">
    <name type="scientific">Culter alburnus</name>
    <name type="common">Topmouth culter</name>
    <dbReference type="NCBI Taxonomy" id="194366"/>
    <lineage>
        <taxon>Eukaryota</taxon>
        <taxon>Metazoa</taxon>
        <taxon>Chordata</taxon>
        <taxon>Craniata</taxon>
        <taxon>Vertebrata</taxon>
        <taxon>Euteleostomi</taxon>
        <taxon>Actinopterygii</taxon>
        <taxon>Neopterygii</taxon>
        <taxon>Teleostei</taxon>
        <taxon>Ostariophysi</taxon>
        <taxon>Cypriniformes</taxon>
        <taxon>Xenocyprididae</taxon>
        <taxon>Xenocypridinae</taxon>
        <taxon>Culter</taxon>
    </lineage>
</organism>
<keyword evidence="4" id="KW-1185">Reference proteome</keyword>
<dbReference type="PANTHER" id="PTHR12829:SF4">
    <property type="entry name" value="N(6)-ADENINE-SPECIFIC METHYLTRANSFERASE METTL4"/>
    <property type="match status" value="1"/>
</dbReference>
<proteinExistence type="inferred from homology"/>
<comment type="similarity">
    <text evidence="1">Belongs to the MT-A70-like family.</text>
</comment>
<dbReference type="InterPro" id="IPR007757">
    <property type="entry name" value="MT-A70-like"/>
</dbReference>
<dbReference type="AlphaFoldDB" id="A0AAW2AFQ0"/>
<sequence>MSVVCGNSWGWLLDSCTHIDEGLQRCVCQSAGLEKPTYFKYCFKREYFNTLKPHGQIQQNTDILTSYTAKHSNGEHAKTDLQTRKKRKRKQRDLNTGELDAHIYHGKIRSVVLEGSRALLEAARQCGYLTEALITPPSESLTTHECQLAALCDMAKRLPLTDESEVAPVQTLNGDGLDPPLDIFSYVTENPFDCACEVTLMREKYLLPPRSRFLLSDITRMHPLINSGDKFDLIVLDPPWENKSVKRSNRYSSLPSSQLKQLPVPALAAPECLVVTWVTNRAKHLRFVKEELYPYWAVEVVAEWLWVKVTRTGEFVFPLDSQHKKPYEVLVLGKYRSCTDHAVRSSAVDELPEQRLLISVPSVLHSHKPSLSAVLKPYISRKPKCLELFARSLQCDWTSWGNEVIKFQHSSYFTRERAEDPAKTSETALTQ</sequence>
<dbReference type="PANTHER" id="PTHR12829">
    <property type="entry name" value="N6-ADENOSINE-METHYLTRANSFERASE"/>
    <property type="match status" value="1"/>
</dbReference>
<dbReference type="InterPro" id="IPR002052">
    <property type="entry name" value="DNA_methylase_N6_adenine_CS"/>
</dbReference>
<dbReference type="Proteomes" id="UP001479290">
    <property type="component" value="Unassembled WGS sequence"/>
</dbReference>
<name>A0AAW2AFQ0_CULAL</name>
<dbReference type="GO" id="GO:0032259">
    <property type="term" value="P:methylation"/>
    <property type="evidence" value="ECO:0007669"/>
    <property type="project" value="InterPro"/>
</dbReference>
<dbReference type="PROSITE" id="PS00092">
    <property type="entry name" value="N6_MTASE"/>
    <property type="match status" value="1"/>
</dbReference>
<dbReference type="GO" id="GO:0003676">
    <property type="term" value="F:nucleic acid binding"/>
    <property type="evidence" value="ECO:0007669"/>
    <property type="project" value="InterPro"/>
</dbReference>
<dbReference type="GO" id="GO:0005829">
    <property type="term" value="C:cytosol"/>
    <property type="evidence" value="ECO:0007669"/>
    <property type="project" value="TreeGrafter"/>
</dbReference>
<protein>
    <recommendedName>
        <fullName evidence="5">Methyltransferase-like protein 4</fullName>
    </recommendedName>
</protein>
<feature type="compositionally biased region" description="Basic and acidic residues" evidence="2">
    <location>
        <begin position="72"/>
        <end position="83"/>
    </location>
</feature>
<dbReference type="GO" id="GO:0009007">
    <property type="term" value="F:site-specific DNA-methyltransferase (adenine-specific) activity"/>
    <property type="evidence" value="ECO:0007669"/>
    <property type="project" value="TreeGrafter"/>
</dbReference>
<dbReference type="EMBL" id="JAWDJR010000007">
    <property type="protein sequence ID" value="KAK9972471.1"/>
    <property type="molecule type" value="Genomic_DNA"/>
</dbReference>
<dbReference type="PROSITE" id="PS51143">
    <property type="entry name" value="MT_A70"/>
    <property type="match status" value="1"/>
</dbReference>
<evidence type="ECO:0008006" key="5">
    <source>
        <dbReference type="Google" id="ProtNLM"/>
    </source>
</evidence>